<evidence type="ECO:0000259" key="1">
    <source>
        <dbReference type="Pfam" id="PF23275"/>
    </source>
</evidence>
<reference evidence="2 3" key="1">
    <citation type="submission" date="2023-07" db="EMBL/GenBank/DDBJ databases">
        <authorList>
            <person name="Girao M."/>
            <person name="Carvalho M.F."/>
        </authorList>
    </citation>
    <scope>NUCLEOTIDE SEQUENCE [LARGE SCALE GENOMIC DNA]</scope>
    <source>
        <strain evidence="2 3">YIM65754</strain>
    </source>
</reference>
<sequence length="788" mass="83680">MSTLSQIRALDPAALASAADGVEATNSAFGKATDQVDRHVDHTFSTWQGDAAAAAAARAWSDRVVGRGIDNAVAEQVEALRAASAALIPARDTVVRIADNAMGAGFTLHDDGSVIPPRCDTGDPRTDVVAQACLDDEATTFEVQLKSALSIFEQLDSSAADTIDQITIRLSTFGGDFRTQGLWTTGGPDGDADAALISSGRARDSELERIGRALSADRGVSIEYLDAFYNGLGQDELTELFATFKGWEADGDPNAAGWADAVGNGLLTLSNPDYGGSWERVPQDIRDTLHYGYEPGSREPGSGNRFDRLDALGGILGEANPEYRPGTEMGIELNRVAGYMAGVPTYADPHLVPTPHPSYYDETARTFLDIGTRNPDASHHLLTGTDVDGTPSDFDRDEVLVPLLTREWEDDGATLAGLTDWIAADAMASDPSDPADIARAQRAGQAAFGLAEVLSSPASAWDGGNNFDRFLHMPEPDGHLSDRTLGEVNPLAVQSFSEALAPYASDMVGAGEDATPTHGFGDLGPVPATRVFTLLDTDPAAGALINGAALAQATDFDRRFALDQLGGEGKYTYGTYSGRLQSLVEVGLSSAYENERMTEQAAIDTRNQYRSDAFAVAQTLVTGMVAALPGGMATGPIVYSLGVLVDCEIINAEGQYVGRPSGIEGLDTSEYLTETRAQNTHRYNMLNALVDSGHVEMTDLPEHLIDEGKLRERNGIVESILISQLPDILASSGIDGGALGYYLGVADAGEGDLRNIVYPDQRDGESGFREVLLNDVVPGGGERWDYAR</sequence>
<protein>
    <recommendedName>
        <fullName evidence="1">TPR repeat domain-containing protein</fullName>
    </recommendedName>
</protein>
<evidence type="ECO:0000313" key="2">
    <source>
        <dbReference type="EMBL" id="MEE2057996.1"/>
    </source>
</evidence>
<proteinExistence type="predicted"/>
<dbReference type="EMBL" id="JAUTXY010000004">
    <property type="protein sequence ID" value="MEE2057996.1"/>
    <property type="molecule type" value="Genomic_DNA"/>
</dbReference>
<gene>
    <name evidence="2" type="ORF">Q7514_10725</name>
</gene>
<comment type="caution">
    <text evidence="2">The sequence shown here is derived from an EMBL/GenBank/DDBJ whole genome shotgun (WGS) entry which is preliminary data.</text>
</comment>
<dbReference type="RefSeq" id="WP_330133235.1">
    <property type="nucleotide sequence ID" value="NZ_JAUTXY010000004.1"/>
</dbReference>
<dbReference type="SUPFAM" id="SSF140453">
    <property type="entry name" value="EsxAB dimer-like"/>
    <property type="match status" value="1"/>
</dbReference>
<name>A0ABU7L8Y0_9NOCA</name>
<keyword evidence="3" id="KW-1185">Reference proteome</keyword>
<dbReference type="Gene3D" id="1.10.287.1060">
    <property type="entry name" value="ESAT-6-like"/>
    <property type="match status" value="1"/>
</dbReference>
<dbReference type="InterPro" id="IPR036689">
    <property type="entry name" value="ESAT-6-like_sf"/>
</dbReference>
<evidence type="ECO:0000313" key="3">
    <source>
        <dbReference type="Proteomes" id="UP001336020"/>
    </source>
</evidence>
<organism evidence="2 3">
    <name type="scientific">Rhodococcus artemisiae</name>
    <dbReference type="NCBI Taxonomy" id="714159"/>
    <lineage>
        <taxon>Bacteria</taxon>
        <taxon>Bacillati</taxon>
        <taxon>Actinomycetota</taxon>
        <taxon>Actinomycetes</taxon>
        <taxon>Mycobacteriales</taxon>
        <taxon>Nocardiaceae</taxon>
        <taxon>Rhodococcus</taxon>
    </lineage>
</organism>
<dbReference type="Pfam" id="PF23275">
    <property type="entry name" value="TPR_23"/>
    <property type="match status" value="1"/>
</dbReference>
<dbReference type="Proteomes" id="UP001336020">
    <property type="component" value="Unassembled WGS sequence"/>
</dbReference>
<dbReference type="InterPro" id="IPR057037">
    <property type="entry name" value="TPR_rep_actino"/>
</dbReference>
<feature type="domain" description="TPR repeat" evidence="1">
    <location>
        <begin position="222"/>
        <end position="421"/>
    </location>
</feature>
<accession>A0ABU7L8Y0</accession>